<protein>
    <submittedName>
        <fullName evidence="3">PEP-CTERM protein-sorting domain-containing protein</fullName>
    </submittedName>
</protein>
<proteinExistence type="predicted"/>
<evidence type="ECO:0000313" key="3">
    <source>
        <dbReference type="EMBL" id="SDI94256.1"/>
    </source>
</evidence>
<keyword evidence="4" id="KW-1185">Reference proteome</keyword>
<feature type="chain" id="PRO_5011747208" evidence="2">
    <location>
        <begin position="25"/>
        <end position="242"/>
    </location>
</feature>
<dbReference type="EMBL" id="FNEK01000009">
    <property type="protein sequence ID" value="SDI94256.1"/>
    <property type="molecule type" value="Genomic_DNA"/>
</dbReference>
<dbReference type="AlphaFoldDB" id="A0A1G8PPM3"/>
<keyword evidence="1" id="KW-0472">Membrane</keyword>
<organism evidence="3 4">
    <name type="scientific">Aliiruegeria lutimaris</name>
    <dbReference type="NCBI Taxonomy" id="571298"/>
    <lineage>
        <taxon>Bacteria</taxon>
        <taxon>Pseudomonadati</taxon>
        <taxon>Pseudomonadota</taxon>
        <taxon>Alphaproteobacteria</taxon>
        <taxon>Rhodobacterales</taxon>
        <taxon>Roseobacteraceae</taxon>
        <taxon>Aliiruegeria</taxon>
    </lineage>
</organism>
<evidence type="ECO:0000256" key="1">
    <source>
        <dbReference type="SAM" id="Phobius"/>
    </source>
</evidence>
<keyword evidence="2" id="KW-0732">Signal</keyword>
<gene>
    <name evidence="3" type="ORF">SAMN04488026_100961</name>
</gene>
<keyword evidence="1" id="KW-0812">Transmembrane</keyword>
<feature type="signal peptide" evidence="2">
    <location>
        <begin position="1"/>
        <end position="24"/>
    </location>
</feature>
<dbReference type="RefSeq" id="WP_093151825.1">
    <property type="nucleotide sequence ID" value="NZ_FNEK01000009.1"/>
</dbReference>
<reference evidence="3 4" key="1">
    <citation type="submission" date="2016-10" db="EMBL/GenBank/DDBJ databases">
        <authorList>
            <person name="de Groot N.N."/>
        </authorList>
    </citation>
    <scope>NUCLEOTIDE SEQUENCE [LARGE SCALE GENOMIC DNA]</scope>
    <source>
        <strain evidence="3 4">DSM 25294</strain>
    </source>
</reference>
<sequence length="242" mass="26263">MILVRKCIGALVASLALLWLPAVARPVQALTVTYDYAVTITTVKGTVAGSPFDLSEDVQLTGTISVAFSEGEKQASVLDSRFVIIWDNGSYDSGDAVGAEFSEIIDPDGQQQDIFRVLDRSEHGDLGEFSFDLLRLDVMGSATEGDSVAEDFFYGSLEDATKNSFDLRFINGSDKLNYSGIVAFLEPQEVFWVDQQSLSAVSAPSSAASMLGGLALVGAVLRRRRRKRLQPEAVRHEAQTDD</sequence>
<feature type="transmembrane region" description="Helical" evidence="1">
    <location>
        <begin position="203"/>
        <end position="221"/>
    </location>
</feature>
<dbReference type="OrthoDB" id="7852158at2"/>
<evidence type="ECO:0000256" key="2">
    <source>
        <dbReference type="SAM" id="SignalP"/>
    </source>
</evidence>
<accession>A0A1G8PPM3</accession>
<evidence type="ECO:0000313" key="4">
    <source>
        <dbReference type="Proteomes" id="UP000199382"/>
    </source>
</evidence>
<name>A0A1G8PPM3_9RHOB</name>
<keyword evidence="1" id="KW-1133">Transmembrane helix</keyword>
<dbReference type="Proteomes" id="UP000199382">
    <property type="component" value="Unassembled WGS sequence"/>
</dbReference>